<organism evidence="1 2">
    <name type="scientific">Antarcticirhabdus aurantiaca</name>
    <dbReference type="NCBI Taxonomy" id="2606717"/>
    <lineage>
        <taxon>Bacteria</taxon>
        <taxon>Pseudomonadati</taxon>
        <taxon>Pseudomonadota</taxon>
        <taxon>Alphaproteobacteria</taxon>
        <taxon>Hyphomicrobiales</taxon>
        <taxon>Aurantimonadaceae</taxon>
        <taxon>Antarcticirhabdus</taxon>
    </lineage>
</organism>
<proteinExistence type="predicted"/>
<sequence length="195" mass="22078">MSHVRGHPRSGLARAQVHLRKLYHGHSPEALRFQMAALTVDLSIIALFILTPVLRGTDWFLVVDYTVAAVLALDMGARLFAAREKRRWLAQPIVFLDVAILLTLLFPEQLWSLSFLRVLRLWSLSQTGILWRPLRRNGHGHIEHTARAVVNLLTFLFLATGFVYTFFFSEGAGLTGYVDALYFTVTSSCFHILAN</sequence>
<dbReference type="EMBL" id="CP113520">
    <property type="protein sequence ID" value="WAJ27232.1"/>
    <property type="molecule type" value="Genomic_DNA"/>
</dbReference>
<reference evidence="1" key="1">
    <citation type="submission" date="2022-11" db="EMBL/GenBank/DDBJ databases">
        <title>beta-Carotene-producing bacterium, Jeongeuplla avenae sp. nov., alleviates the salt stress of Arabidopsis seedlings.</title>
        <authorList>
            <person name="Jiang L."/>
            <person name="Lee J."/>
        </authorList>
    </citation>
    <scope>NUCLEOTIDE SEQUENCE</scope>
    <source>
        <strain evidence="1">DY_R2A_6</strain>
    </source>
</reference>
<evidence type="ECO:0000313" key="1">
    <source>
        <dbReference type="EMBL" id="WAJ27232.1"/>
    </source>
</evidence>
<accession>A0ACD4NK94</accession>
<protein>
    <submittedName>
        <fullName evidence="1">Uncharacterized protein</fullName>
    </submittedName>
</protein>
<evidence type="ECO:0000313" key="2">
    <source>
        <dbReference type="Proteomes" id="UP001163223"/>
    </source>
</evidence>
<keyword evidence="2" id="KW-1185">Reference proteome</keyword>
<gene>
    <name evidence="1" type="ORF">OXU80_20600</name>
</gene>
<name>A0ACD4NK94_9HYPH</name>
<dbReference type="Proteomes" id="UP001163223">
    <property type="component" value="Chromosome"/>
</dbReference>